<feature type="region of interest" description="Disordered" evidence="1">
    <location>
        <begin position="1486"/>
        <end position="1561"/>
    </location>
</feature>
<feature type="region of interest" description="Disordered" evidence="1">
    <location>
        <begin position="562"/>
        <end position="660"/>
    </location>
</feature>
<feature type="region of interest" description="Disordered" evidence="1">
    <location>
        <begin position="420"/>
        <end position="477"/>
    </location>
</feature>
<comment type="caution">
    <text evidence="2">The sequence shown here is derived from an EMBL/GenBank/DDBJ whole genome shotgun (WGS) entry which is preliminary data.</text>
</comment>
<proteinExistence type="predicted"/>
<keyword evidence="3" id="KW-1185">Reference proteome</keyword>
<feature type="compositionally biased region" description="Polar residues" evidence="1">
    <location>
        <begin position="993"/>
        <end position="1008"/>
    </location>
</feature>
<feature type="compositionally biased region" description="Acidic residues" evidence="1">
    <location>
        <begin position="580"/>
        <end position="646"/>
    </location>
</feature>
<feature type="compositionally biased region" description="Acidic residues" evidence="1">
    <location>
        <begin position="1486"/>
        <end position="1502"/>
    </location>
</feature>
<gene>
    <name evidence="2" type="ORF">SCUCBS95973_008683</name>
</gene>
<feature type="region of interest" description="Disordered" evidence="1">
    <location>
        <begin position="1074"/>
        <end position="1122"/>
    </location>
</feature>
<dbReference type="InterPro" id="IPR027417">
    <property type="entry name" value="P-loop_NTPase"/>
</dbReference>
<feature type="region of interest" description="Disordered" evidence="1">
    <location>
        <begin position="1"/>
        <end position="28"/>
    </location>
</feature>
<dbReference type="PANTHER" id="PTHR36681">
    <property type="entry name" value="NUCLEAR GTPASE, GERMINAL CENTER-ASSOCIATED, TANDEM DUPLICATE 3"/>
    <property type="match status" value="1"/>
</dbReference>
<dbReference type="PANTHER" id="PTHR36681:SF3">
    <property type="entry name" value="NUCLEAR GTPASE, GERMINAL CENTER-ASSOCIATED, TANDEM DUPLICATE 3"/>
    <property type="match status" value="1"/>
</dbReference>
<name>A0ABP0CNM4_9PEZI</name>
<dbReference type="EMBL" id="CAWUHB010000076">
    <property type="protein sequence ID" value="CAK7233694.1"/>
    <property type="molecule type" value="Genomic_DNA"/>
</dbReference>
<organism evidence="2 3">
    <name type="scientific">Sporothrix curviconia</name>
    <dbReference type="NCBI Taxonomy" id="1260050"/>
    <lineage>
        <taxon>Eukaryota</taxon>
        <taxon>Fungi</taxon>
        <taxon>Dikarya</taxon>
        <taxon>Ascomycota</taxon>
        <taxon>Pezizomycotina</taxon>
        <taxon>Sordariomycetes</taxon>
        <taxon>Sordariomycetidae</taxon>
        <taxon>Ophiostomatales</taxon>
        <taxon>Ophiostomataceae</taxon>
        <taxon>Sporothrix</taxon>
    </lineage>
</organism>
<feature type="compositionally biased region" description="Polar residues" evidence="1">
    <location>
        <begin position="11"/>
        <end position="22"/>
    </location>
</feature>
<sequence>MNKEKPPDTAENLSLGHTNTPCAPNDGLHEQEQAPEMFAGIDLNKIDVSTIDMNQLCEDNAFSMDIVGHDGNGEDTTPQSPQASKMAIDNLMETPTMDLAGALEAEKLGGNVNSWLDELSAPDDAPLGRDTAPNNATAELQDTPMVDVPMAEAAPGNMPANTPVQVTAPASAPLIPPPVSVEDAVLTHLVEAVQSPQHPEPQNDDGVLPDMPAVDEGGSLFVDMLPQIDPDVNDLLDLGRGLDLGPVENMQLLADAPLPGYAWHSVDTMPEEQAIRVLEEAVGTAIRVGREAADVLQKDNSGLDLGLAGMDNSRLDVNTWLGEMASIYKAQDEFQVIVGVSGATGAGKTTMINALLDTHELLPSGSDGAATSTVCLVHKNADLVAKHKFKAVVTFKDKTSVRKWLDPIMQDVKIYYANKKEKQQKDEEEEESDSDESEEGADKSSNGEFVSAVGTTMTRRSQRLKDNAAQPGRTMKQRKRLIFEEEEEEEDDEDVIDTQTLHDKLKSVKGVFGLGLEELEGWTAQKLLDQKEFPIVQCIGKTSKTKTILSDNQQQFSKAVRTYLDSRPLGPDFNFNDYDGTGEESDDDNEKKEEEDDEDEEEEEEEDDKDEGEEEEEDDKDEEEEEEEDDKDEEEEEEEDDKDEEGGEGKAENEDAVDNDKKAWTLPTMLWPLVHQVDIYLSTAPLLENGIVLADVPGLADANEERATVAREMFNRLDITMIVAPVIRATDDATCAEMLSQHETLHLRLNNRLARRSFCVISSKTDDINWENYLKHDVNITTDSALDRNCRVYYLLEERGQNVRDQISNIKHHMVQLQGDHEISEAIGNVDGKTVYQMKKIETETLPGLKKQCDAFGAALDHYQGLLCFSATAWRNTKVRRIIQENFRQRTETLIRAKGKKKSQKESTVVKEGETIDVLPVSAGAYWDVRKHDMRSYGCKPKLGYPEARFSGIPAVRAWIRAATIPMRQRHATSLLKRLSVLLVQLKTAYGGPSTTTTAEDPGSSPTTAALFETPRLPDQGAPAALVSENPHEDVKKILQTFDKILGRNMNACAENLFERVKTCNPSIVKRKKQAGEAGETGEAGEAGGAGEAGEAGQPAPGHDGDCGAATADRPRRTNFKPPCRDRIIAAVKEWPFRRMFKNDQARGGVGGGRGRADAPLATCFVPDIKGRPAKMAWATHAAIIRRNGGYYVSKGKIPGQYTWMRSMAGLVVTDIVQFWEEAMHSHLPQETAAARDMLLDAWDRALTSLRAYLPAYFPQDDHAFLGEQLLALHAIRDCIIDGVQLAMDAMAKQAKTVLNAVEDVLVQGWAPQFARASQESGKGVFKTRQRMLEGFARMKTTPLVKKALHVLDQQFNSNLVDFEQQLKMFWSEGEARIQQQLRAILQRVGHGGEGGGGGGDAGTDGFGSTDIAPQMDARARRINALFHQWEGDWKAPEAYTYVVSGAGGGGGRNGKNAGVSMEAMPTEYIPLPPSVSIETLLPDCVDETGDEDEDGDDDALDAELKDIKQAKPRKRKAAGAAGGGKGKAAPKKRKAAPKKPRQPKAPKAPKASAAAGSGTN</sequence>
<feature type="compositionally biased region" description="Gly residues" evidence="1">
    <location>
        <begin position="1085"/>
        <end position="1094"/>
    </location>
</feature>
<feature type="compositionally biased region" description="Basic and acidic residues" evidence="1">
    <location>
        <begin position="647"/>
        <end position="660"/>
    </location>
</feature>
<feature type="region of interest" description="Disordered" evidence="1">
    <location>
        <begin position="992"/>
        <end position="1011"/>
    </location>
</feature>
<feature type="compositionally biased region" description="Acidic residues" evidence="1">
    <location>
        <begin position="426"/>
        <end position="439"/>
    </location>
</feature>
<protein>
    <submittedName>
        <fullName evidence="2">Uncharacterized protein</fullName>
    </submittedName>
</protein>
<evidence type="ECO:0000313" key="2">
    <source>
        <dbReference type="EMBL" id="CAK7233694.1"/>
    </source>
</evidence>
<feature type="compositionally biased region" description="Basic residues" evidence="1">
    <location>
        <begin position="1529"/>
        <end position="1545"/>
    </location>
</feature>
<dbReference type="Proteomes" id="UP001642405">
    <property type="component" value="Unassembled WGS sequence"/>
</dbReference>
<feature type="compositionally biased region" description="Low complexity" evidence="1">
    <location>
        <begin position="1549"/>
        <end position="1561"/>
    </location>
</feature>
<evidence type="ECO:0000313" key="3">
    <source>
        <dbReference type="Proteomes" id="UP001642405"/>
    </source>
</evidence>
<evidence type="ECO:0000256" key="1">
    <source>
        <dbReference type="SAM" id="MobiDB-lite"/>
    </source>
</evidence>
<dbReference type="SUPFAM" id="SSF52540">
    <property type="entry name" value="P-loop containing nucleoside triphosphate hydrolases"/>
    <property type="match status" value="1"/>
</dbReference>
<accession>A0ABP0CNM4</accession>
<reference evidence="2 3" key="1">
    <citation type="submission" date="2024-01" db="EMBL/GenBank/DDBJ databases">
        <authorList>
            <person name="Allen C."/>
            <person name="Tagirdzhanova G."/>
        </authorList>
    </citation>
    <scope>NUCLEOTIDE SEQUENCE [LARGE SCALE GENOMIC DNA]</scope>
</reference>